<dbReference type="InParanoid" id="A0A1E7FMM6"/>
<name>A0A1E7FMM6_9STRA</name>
<evidence type="ECO:0000256" key="1">
    <source>
        <dbReference type="ARBA" id="ARBA00022723"/>
    </source>
</evidence>
<keyword evidence="7" id="KW-1185">Reference proteome</keyword>
<evidence type="ECO:0000256" key="3">
    <source>
        <dbReference type="ARBA" id="ARBA00022833"/>
    </source>
</evidence>
<organism evidence="6 7">
    <name type="scientific">Fragilariopsis cylindrus CCMP1102</name>
    <dbReference type="NCBI Taxonomy" id="635003"/>
    <lineage>
        <taxon>Eukaryota</taxon>
        <taxon>Sar</taxon>
        <taxon>Stramenopiles</taxon>
        <taxon>Ochrophyta</taxon>
        <taxon>Bacillariophyta</taxon>
        <taxon>Bacillariophyceae</taxon>
        <taxon>Bacillariophycidae</taxon>
        <taxon>Bacillariales</taxon>
        <taxon>Bacillariaceae</taxon>
        <taxon>Fragilariopsis</taxon>
    </lineage>
</organism>
<evidence type="ECO:0000256" key="2">
    <source>
        <dbReference type="ARBA" id="ARBA00022771"/>
    </source>
</evidence>
<dbReference type="OrthoDB" id="35882at2759"/>
<dbReference type="PROSITE" id="PS50865">
    <property type="entry name" value="ZF_MYND_2"/>
    <property type="match status" value="1"/>
</dbReference>
<accession>A0A1E7FMM6</accession>
<dbReference type="PROSITE" id="PS01360">
    <property type="entry name" value="ZF_MYND_1"/>
    <property type="match status" value="1"/>
</dbReference>
<gene>
    <name evidence="6" type="ORF">FRACYDRAFT_260666</name>
</gene>
<dbReference type="Pfam" id="PF01753">
    <property type="entry name" value="zf-MYND"/>
    <property type="match status" value="1"/>
</dbReference>
<dbReference type="AlphaFoldDB" id="A0A1E7FMM6"/>
<keyword evidence="2 4" id="KW-0863">Zinc-finger</keyword>
<dbReference type="Gene3D" id="6.10.140.2220">
    <property type="match status" value="1"/>
</dbReference>
<evidence type="ECO:0000256" key="4">
    <source>
        <dbReference type="PROSITE-ProRule" id="PRU00134"/>
    </source>
</evidence>
<dbReference type="GO" id="GO:0008270">
    <property type="term" value="F:zinc ion binding"/>
    <property type="evidence" value="ECO:0007669"/>
    <property type="project" value="UniProtKB-KW"/>
</dbReference>
<evidence type="ECO:0000259" key="5">
    <source>
        <dbReference type="PROSITE" id="PS50865"/>
    </source>
</evidence>
<protein>
    <recommendedName>
        <fullName evidence="5">MYND-type domain-containing protein</fullName>
    </recommendedName>
</protein>
<keyword evidence="3" id="KW-0862">Zinc</keyword>
<evidence type="ECO:0000313" key="7">
    <source>
        <dbReference type="Proteomes" id="UP000095751"/>
    </source>
</evidence>
<reference evidence="6 7" key="1">
    <citation type="submission" date="2016-09" db="EMBL/GenBank/DDBJ databases">
        <title>Extensive genetic diversity and differential bi-allelic expression allows diatom success in the polar Southern Ocean.</title>
        <authorList>
            <consortium name="DOE Joint Genome Institute"/>
            <person name="Mock T."/>
            <person name="Otillar R.P."/>
            <person name="Strauss J."/>
            <person name="Dupont C."/>
            <person name="Frickenhaus S."/>
            <person name="Maumus F."/>
            <person name="Mcmullan M."/>
            <person name="Sanges R."/>
            <person name="Schmutz J."/>
            <person name="Toseland A."/>
            <person name="Valas R."/>
            <person name="Veluchamy A."/>
            <person name="Ward B.J."/>
            <person name="Allen A."/>
            <person name="Barry K."/>
            <person name="Falciatore A."/>
            <person name="Ferrante M."/>
            <person name="Fortunato A.E."/>
            <person name="Gloeckner G."/>
            <person name="Gruber A."/>
            <person name="Hipkin R."/>
            <person name="Janech M."/>
            <person name="Kroth P."/>
            <person name="Leese F."/>
            <person name="Lindquist E."/>
            <person name="Lyon B.R."/>
            <person name="Martin J."/>
            <person name="Mayer C."/>
            <person name="Parker M."/>
            <person name="Quesneville H."/>
            <person name="Raymond J."/>
            <person name="Uhlig C."/>
            <person name="Valentin K.U."/>
            <person name="Worden A.Z."/>
            <person name="Armbrust E.V."/>
            <person name="Bowler C."/>
            <person name="Green B."/>
            <person name="Moulton V."/>
            <person name="Van Oosterhout C."/>
            <person name="Grigoriev I."/>
        </authorList>
    </citation>
    <scope>NUCLEOTIDE SEQUENCE [LARGE SCALE GENOMIC DNA]</scope>
    <source>
        <strain evidence="6 7">CCMP1102</strain>
    </source>
</reference>
<sequence>MDKKTKAKSGGKEEEVLSIETFESLLLDRIISEYIQVTLVPSGKIESGPEITSEGYESLHLTASCHFDTGCPQNFGEFLVLATESGHPMKPSIAFVWWCRSRLRYSCSTIVTTFTRFIVPYMKKKRMEELTYLAGRTIRMDDLEIFSLLFKPRKSHALVLNTLLGSRTEIVEAVLPGSSLCSHNMLRCRKTGIIIDITLGQFLGTMKPYIFQDEDQYFSHVPGEIARFYKTTESDINSQVTRDNAPFREATSPDSKPGNFTKRVFRSCQTNKEFCWNCKGAASVGSALKICTKCKKATYCCRECQILHWKSHKGVCGQE</sequence>
<dbReference type="EMBL" id="KV784356">
    <property type="protein sequence ID" value="OEU19043.1"/>
    <property type="molecule type" value="Genomic_DNA"/>
</dbReference>
<dbReference type="KEGG" id="fcy:FRACYDRAFT_260666"/>
<dbReference type="SUPFAM" id="SSF144232">
    <property type="entry name" value="HIT/MYND zinc finger-like"/>
    <property type="match status" value="1"/>
</dbReference>
<keyword evidence="1" id="KW-0479">Metal-binding</keyword>
<feature type="domain" description="MYND-type" evidence="5">
    <location>
        <begin position="275"/>
        <end position="316"/>
    </location>
</feature>
<dbReference type="InterPro" id="IPR002893">
    <property type="entry name" value="Znf_MYND"/>
</dbReference>
<dbReference type="Proteomes" id="UP000095751">
    <property type="component" value="Unassembled WGS sequence"/>
</dbReference>
<proteinExistence type="predicted"/>
<evidence type="ECO:0000313" key="6">
    <source>
        <dbReference type="EMBL" id="OEU19043.1"/>
    </source>
</evidence>